<name>A0A8S9XKS6_APOLU</name>
<dbReference type="Pfam" id="PF00651">
    <property type="entry name" value="BTB"/>
    <property type="match status" value="2"/>
</dbReference>
<accession>A0A8S9XKS6</accession>
<feature type="domain" description="BTB" evidence="1">
    <location>
        <begin position="25"/>
        <end position="91"/>
    </location>
</feature>
<sequence>MFSHVDGFGVLFSKMHGFLKKGLFTDVTFVFQVGAKISAHKSVLAASSTVFEAMFLSSLTQGRTVEVQDVNQEVFTAFLDYVYLRDANVVKKHVNQLLMLADKYDVEPLALLCDGFVEASLTSENAVDSLLLADLYRRKDLKTKIGRFIKTNLEKISTHPSWSKLGDHFDVLNGLVHSFIQSDDAKVSMKLSNSVTWTLRNVKEWYKKKEIAPWESLTLIDVNPQIDFKVTLTYFECRIAVHIKAENQLNEDLSTEFSISTRFLSGNHAQTKMCLSWPPKSSEVQIFIPSDHSKEMYESLEYPLFVTVVVQQSASDRYQSIFSSLLKDNQKQYKIDGMDSKTFSRLLDYMYTLSNPNPGLVDLNLLRGAKEFQLDRLVDFCVSTLCNNVRHDNAVEICTTGEELGLKQLVDEAMDYMGKNPFKILNSTKWSDMKRHPRLTKELLFKLKS</sequence>
<proteinExistence type="predicted"/>
<dbReference type="InterPro" id="IPR011333">
    <property type="entry name" value="SKP1/BTB/POZ_sf"/>
</dbReference>
<gene>
    <name evidence="2" type="ORF">GE061_014623</name>
</gene>
<protein>
    <recommendedName>
        <fullName evidence="1">BTB domain-containing protein</fullName>
    </recommendedName>
</protein>
<dbReference type="PROSITE" id="PS50097">
    <property type="entry name" value="BTB"/>
    <property type="match status" value="1"/>
</dbReference>
<dbReference type="OrthoDB" id="6591315at2759"/>
<dbReference type="SUPFAM" id="SSF54695">
    <property type="entry name" value="POZ domain"/>
    <property type="match status" value="2"/>
</dbReference>
<evidence type="ECO:0000313" key="2">
    <source>
        <dbReference type="EMBL" id="KAF6208881.1"/>
    </source>
</evidence>
<dbReference type="Proteomes" id="UP000466442">
    <property type="component" value="Unassembled WGS sequence"/>
</dbReference>
<evidence type="ECO:0000313" key="3">
    <source>
        <dbReference type="Proteomes" id="UP000466442"/>
    </source>
</evidence>
<dbReference type="AlphaFoldDB" id="A0A8S9XKS6"/>
<dbReference type="PANTHER" id="PTHR24413">
    <property type="entry name" value="SPECKLE-TYPE POZ PROTEIN"/>
    <property type="match status" value="1"/>
</dbReference>
<comment type="caution">
    <text evidence="2">The sequence shown here is derived from an EMBL/GenBank/DDBJ whole genome shotgun (WGS) entry which is preliminary data.</text>
</comment>
<dbReference type="Gene3D" id="1.25.40.420">
    <property type="match status" value="2"/>
</dbReference>
<dbReference type="Gene3D" id="3.30.710.10">
    <property type="entry name" value="Potassium Channel Kv1.1, Chain A"/>
    <property type="match status" value="2"/>
</dbReference>
<dbReference type="InterPro" id="IPR000210">
    <property type="entry name" value="BTB/POZ_dom"/>
</dbReference>
<dbReference type="CDD" id="cd14733">
    <property type="entry name" value="BACK"/>
    <property type="match status" value="1"/>
</dbReference>
<dbReference type="EMBL" id="WIXP02000006">
    <property type="protein sequence ID" value="KAF6208881.1"/>
    <property type="molecule type" value="Genomic_DNA"/>
</dbReference>
<dbReference type="CDD" id="cd18186">
    <property type="entry name" value="BTB_POZ_ZBTB_KLHL-like"/>
    <property type="match status" value="1"/>
</dbReference>
<organism evidence="2 3">
    <name type="scientific">Apolygus lucorum</name>
    <name type="common">Small green plant bug</name>
    <name type="synonym">Lygocoris lucorum</name>
    <dbReference type="NCBI Taxonomy" id="248454"/>
    <lineage>
        <taxon>Eukaryota</taxon>
        <taxon>Metazoa</taxon>
        <taxon>Ecdysozoa</taxon>
        <taxon>Arthropoda</taxon>
        <taxon>Hexapoda</taxon>
        <taxon>Insecta</taxon>
        <taxon>Pterygota</taxon>
        <taxon>Neoptera</taxon>
        <taxon>Paraneoptera</taxon>
        <taxon>Hemiptera</taxon>
        <taxon>Heteroptera</taxon>
        <taxon>Panheteroptera</taxon>
        <taxon>Cimicomorpha</taxon>
        <taxon>Miridae</taxon>
        <taxon>Mirini</taxon>
        <taxon>Apolygus</taxon>
    </lineage>
</organism>
<evidence type="ECO:0000259" key="1">
    <source>
        <dbReference type="PROSITE" id="PS50097"/>
    </source>
</evidence>
<dbReference type="SMART" id="SM00225">
    <property type="entry name" value="BTB"/>
    <property type="match status" value="2"/>
</dbReference>
<reference evidence="2" key="1">
    <citation type="journal article" date="2021" name="Mol. Ecol. Resour.">
        <title>Apolygus lucorum genome provides insights into omnivorousness and mesophyll feeding.</title>
        <authorList>
            <person name="Liu Y."/>
            <person name="Liu H."/>
            <person name="Wang H."/>
            <person name="Huang T."/>
            <person name="Liu B."/>
            <person name="Yang B."/>
            <person name="Yin L."/>
            <person name="Li B."/>
            <person name="Zhang Y."/>
            <person name="Zhang S."/>
            <person name="Jiang F."/>
            <person name="Zhang X."/>
            <person name="Ren Y."/>
            <person name="Wang B."/>
            <person name="Wang S."/>
            <person name="Lu Y."/>
            <person name="Wu K."/>
            <person name="Fan W."/>
            <person name="Wang G."/>
        </authorList>
    </citation>
    <scope>NUCLEOTIDE SEQUENCE</scope>
    <source>
        <strain evidence="2">12Hb</strain>
    </source>
</reference>
<keyword evidence="3" id="KW-1185">Reference proteome</keyword>